<evidence type="ECO:0000313" key="4">
    <source>
        <dbReference type="EMBL" id="CAL5229019.1"/>
    </source>
</evidence>
<feature type="transmembrane region" description="Helical" evidence="2">
    <location>
        <begin position="200"/>
        <end position="223"/>
    </location>
</feature>
<keyword evidence="2" id="KW-0472">Membrane</keyword>
<feature type="transmembrane region" description="Helical" evidence="2">
    <location>
        <begin position="333"/>
        <end position="351"/>
    </location>
</feature>
<name>A0ABP1G9X8_9CHLO</name>
<feature type="domain" description="CAAX prenyl protease 2/Lysostaphin resistance protein A-like" evidence="3">
    <location>
        <begin position="252"/>
        <end position="337"/>
    </location>
</feature>
<keyword evidence="5" id="KW-1185">Reference proteome</keyword>
<protein>
    <submittedName>
        <fullName evidence="4">G12264 protein</fullName>
    </submittedName>
</protein>
<proteinExistence type="predicted"/>
<dbReference type="PANTHER" id="PTHR43592">
    <property type="entry name" value="CAAX AMINO TERMINAL PROTEASE"/>
    <property type="match status" value="1"/>
</dbReference>
<gene>
    <name evidence="4" type="primary">g12264</name>
    <name evidence="4" type="ORF">VP750_LOCUS10925</name>
</gene>
<feature type="transmembrane region" description="Helical" evidence="2">
    <location>
        <begin position="113"/>
        <end position="136"/>
    </location>
</feature>
<dbReference type="Proteomes" id="UP001497392">
    <property type="component" value="Unassembled WGS sequence"/>
</dbReference>
<evidence type="ECO:0000259" key="3">
    <source>
        <dbReference type="Pfam" id="PF02517"/>
    </source>
</evidence>
<reference evidence="4 5" key="1">
    <citation type="submission" date="2024-06" db="EMBL/GenBank/DDBJ databases">
        <authorList>
            <person name="Kraege A."/>
            <person name="Thomma B."/>
        </authorList>
    </citation>
    <scope>NUCLEOTIDE SEQUENCE [LARGE SCALE GENOMIC DNA]</scope>
</reference>
<keyword evidence="2" id="KW-1133">Transmembrane helix</keyword>
<evidence type="ECO:0000313" key="5">
    <source>
        <dbReference type="Proteomes" id="UP001497392"/>
    </source>
</evidence>
<comment type="caution">
    <text evidence="4">The sequence shown here is derived from an EMBL/GenBank/DDBJ whole genome shotgun (WGS) entry which is preliminary data.</text>
</comment>
<dbReference type="PANTHER" id="PTHR43592:SF15">
    <property type="entry name" value="CAAX AMINO TERMINAL PROTEASE FAMILY PROTEIN"/>
    <property type="match status" value="1"/>
</dbReference>
<feature type="region of interest" description="Disordered" evidence="1">
    <location>
        <begin position="65"/>
        <end position="88"/>
    </location>
</feature>
<dbReference type="InterPro" id="IPR003675">
    <property type="entry name" value="Rce1/LyrA-like_dom"/>
</dbReference>
<feature type="transmembrane region" description="Helical" evidence="2">
    <location>
        <begin position="243"/>
        <end position="265"/>
    </location>
</feature>
<sequence>MEVFTKGPQPSYLVPAQCRIHHKCLSSTSSYCSPSSRLGTTIPRHASSTRLTCIQGKSRDEKLAQRQKAPKFAPLKRSPSGSPAPPEQQSTWGFFQWDRYATPWEVPWGGKQVALGMVAWAASFLLVGLVLSPLIVKTAGVTNLASLTATDKSLLVLGNQVLETYIGIAVIRTVLKGFEPFPEDLFSATFRGPFRKPNGWLTWGLLGVVLSPVVIGLTVTALTSAGYEPPVGGQGTADGVARIISLDFFSYASLFTTTAVLAPILEETVFRGFLLTSLSKFMPTPAAVVVSSVAFGAAHLSQRDLPQLVALGILLGFSYVRSRNLATPMLIHGAWNGTVLTVLFLLAASGVDVKQLIANS</sequence>
<dbReference type="Pfam" id="PF02517">
    <property type="entry name" value="Rce1-like"/>
    <property type="match status" value="1"/>
</dbReference>
<evidence type="ECO:0000256" key="2">
    <source>
        <dbReference type="SAM" id="Phobius"/>
    </source>
</evidence>
<keyword evidence="2" id="KW-0812">Transmembrane</keyword>
<organism evidence="4 5">
    <name type="scientific">Coccomyxa viridis</name>
    <dbReference type="NCBI Taxonomy" id="1274662"/>
    <lineage>
        <taxon>Eukaryota</taxon>
        <taxon>Viridiplantae</taxon>
        <taxon>Chlorophyta</taxon>
        <taxon>core chlorophytes</taxon>
        <taxon>Trebouxiophyceae</taxon>
        <taxon>Trebouxiophyceae incertae sedis</taxon>
        <taxon>Coccomyxaceae</taxon>
        <taxon>Coccomyxa</taxon>
    </lineage>
</organism>
<feature type="transmembrane region" description="Helical" evidence="2">
    <location>
        <begin position="277"/>
        <end position="299"/>
    </location>
</feature>
<accession>A0ABP1G9X8</accession>
<evidence type="ECO:0000256" key="1">
    <source>
        <dbReference type="SAM" id="MobiDB-lite"/>
    </source>
</evidence>
<feature type="transmembrane region" description="Helical" evidence="2">
    <location>
        <begin position="305"/>
        <end position="321"/>
    </location>
</feature>
<dbReference type="EMBL" id="CAXHTA020000019">
    <property type="protein sequence ID" value="CAL5229019.1"/>
    <property type="molecule type" value="Genomic_DNA"/>
</dbReference>